<protein>
    <submittedName>
        <fullName evidence="8">Multicopper oxidase</fullName>
    </submittedName>
</protein>
<dbReference type="PROSITE" id="PS00079">
    <property type="entry name" value="MULTICOPPER_OXIDASE1"/>
    <property type="match status" value="1"/>
</dbReference>
<dbReference type="InterPro" id="IPR011707">
    <property type="entry name" value="Cu-oxidase-like_N"/>
</dbReference>
<sequence>MQDANTPSKYRPPVSIRSSVILFSNFTMRLSHIFNVGVLATVATALSIPRGKESLPGPSFRPPPNVDSDSNVIECKYPAMKGWAADNGSKTGWLKWVGDGPAPAPGAFNITTDYEKIFPEGVTRKYNLVIDEGSVNLDGVTASHAMLYNGQYPGPWIQACWGDIVVTNKLKYNGTTLHCHGLRMFDNLLMDGVPGITQCPIAPEDTFTYRFRATQYGSTWYHSHYSLQYSDGLVGPLTIHGPSSADYDASIDPLLLGDHIHRSAFQDYYKVQTRIPPEMDSQLLNGIGNYNKDPNRKPYSTLVKAGEKYLMRLINTSTDTTFIFSIDKHNFTVIGADLVPLEPYDTSHILIGIGQRYHVILNTLPEVKDGDSFWIRMVPAGDGCSRFRKDHVPDERMGALYYGKKTDDLPKSEGGGYDISCRDEPYERLKPIQKWNVPDPLLAPELMTKTQKIGIDVWNPPGRPTNAPKIANWGIGPQPMWLNYSKPIVKNMNIEDWPETWTVYPAHDYTHEQWVYLVVTGQEKQDGLTRTQAPNAHPLHFHGHDFALLQQSYEPFNNSTLNLKLDNPPRRDVVLLPSNGFVVLAFKADNPGSWLMHCHIAWHASAGLALQILEDKNDVVEYLKSHPEDVKEMHRVCDNWDKWYGNPDNHYPADFFQEDSGI</sequence>
<dbReference type="GeneID" id="9228628"/>
<dbReference type="InterPro" id="IPR033138">
    <property type="entry name" value="Cu_oxidase_CS"/>
</dbReference>
<organism evidence="8 9">
    <name type="scientific">Arthroderma otae (strain ATCC MYA-4605 / CBS 113480)</name>
    <name type="common">Microsporum canis</name>
    <dbReference type="NCBI Taxonomy" id="554155"/>
    <lineage>
        <taxon>Eukaryota</taxon>
        <taxon>Fungi</taxon>
        <taxon>Dikarya</taxon>
        <taxon>Ascomycota</taxon>
        <taxon>Pezizomycotina</taxon>
        <taxon>Eurotiomycetes</taxon>
        <taxon>Eurotiomycetidae</taxon>
        <taxon>Onygenales</taxon>
        <taxon>Arthrodermataceae</taxon>
        <taxon>Microsporum</taxon>
    </lineage>
</organism>
<accession>C5FF09</accession>
<dbReference type="Proteomes" id="UP000002035">
    <property type="component" value="Unassembled WGS sequence"/>
</dbReference>
<dbReference type="PANTHER" id="PTHR11709">
    <property type="entry name" value="MULTI-COPPER OXIDASE"/>
    <property type="match status" value="1"/>
</dbReference>
<dbReference type="Pfam" id="PF00394">
    <property type="entry name" value="Cu-oxidase"/>
    <property type="match status" value="1"/>
</dbReference>
<evidence type="ECO:0000259" key="5">
    <source>
        <dbReference type="Pfam" id="PF00394"/>
    </source>
</evidence>
<dbReference type="OrthoDB" id="2121828at2759"/>
<reference evidence="9" key="1">
    <citation type="journal article" date="2012" name="MBio">
        <title>Comparative genome analysis of Trichophyton rubrum and related dermatophytes reveals candidate genes involved in infection.</title>
        <authorList>
            <person name="Martinez D.A."/>
            <person name="Oliver B.G."/>
            <person name="Graeser Y."/>
            <person name="Goldberg J.M."/>
            <person name="Li W."/>
            <person name="Martinez-Rossi N.M."/>
            <person name="Monod M."/>
            <person name="Shelest E."/>
            <person name="Barton R.C."/>
            <person name="Birch E."/>
            <person name="Brakhage A.A."/>
            <person name="Chen Z."/>
            <person name="Gurr S.J."/>
            <person name="Heiman D."/>
            <person name="Heitman J."/>
            <person name="Kosti I."/>
            <person name="Rossi A."/>
            <person name="Saif S."/>
            <person name="Samalova M."/>
            <person name="Saunders C.W."/>
            <person name="Shea T."/>
            <person name="Summerbell R.C."/>
            <person name="Xu J."/>
            <person name="Young S."/>
            <person name="Zeng Q."/>
            <person name="Birren B.W."/>
            <person name="Cuomo C.A."/>
            <person name="White T.C."/>
        </authorList>
    </citation>
    <scope>NUCLEOTIDE SEQUENCE [LARGE SCALE GENOMIC DNA]</scope>
    <source>
        <strain evidence="9">ATCC MYA-4605 / CBS 113480</strain>
    </source>
</reference>
<feature type="domain" description="Plastocyanin-like" evidence="5">
    <location>
        <begin position="254"/>
        <end position="377"/>
    </location>
</feature>
<evidence type="ECO:0000259" key="7">
    <source>
        <dbReference type="Pfam" id="PF07732"/>
    </source>
</evidence>
<dbReference type="VEuPathDB" id="FungiDB:MCYG_01191"/>
<dbReference type="Pfam" id="PF07732">
    <property type="entry name" value="Cu-oxidase_3"/>
    <property type="match status" value="1"/>
</dbReference>
<dbReference type="EMBL" id="DS995701">
    <property type="protein sequence ID" value="EEQ28303.1"/>
    <property type="molecule type" value="Genomic_DNA"/>
</dbReference>
<feature type="domain" description="Plastocyanin-like" evidence="6">
    <location>
        <begin position="493"/>
        <end position="617"/>
    </location>
</feature>
<keyword evidence="9" id="KW-1185">Reference proteome</keyword>
<dbReference type="InterPro" id="IPR008972">
    <property type="entry name" value="Cupredoxin"/>
</dbReference>
<dbReference type="Pfam" id="PF07731">
    <property type="entry name" value="Cu-oxidase_2"/>
    <property type="match status" value="1"/>
</dbReference>
<dbReference type="GO" id="GO:0005507">
    <property type="term" value="F:copper ion binding"/>
    <property type="evidence" value="ECO:0007669"/>
    <property type="project" value="InterPro"/>
</dbReference>
<evidence type="ECO:0000259" key="6">
    <source>
        <dbReference type="Pfam" id="PF07731"/>
    </source>
</evidence>
<keyword evidence="3" id="KW-0560">Oxidoreductase</keyword>
<evidence type="ECO:0000313" key="9">
    <source>
        <dbReference type="Proteomes" id="UP000002035"/>
    </source>
</evidence>
<dbReference type="Gene3D" id="2.60.40.420">
    <property type="entry name" value="Cupredoxins - blue copper proteins"/>
    <property type="match status" value="3"/>
</dbReference>
<keyword evidence="2" id="KW-0479">Metal-binding</keyword>
<dbReference type="AlphaFoldDB" id="C5FF09"/>
<dbReference type="STRING" id="554155.C5FF09"/>
<comment type="similarity">
    <text evidence="1">Belongs to the multicopper oxidase family.</text>
</comment>
<evidence type="ECO:0000256" key="1">
    <source>
        <dbReference type="ARBA" id="ARBA00010609"/>
    </source>
</evidence>
<dbReference type="PANTHER" id="PTHR11709:SF71">
    <property type="entry name" value="OXIDOREDUCTASE TPCJ"/>
    <property type="match status" value="1"/>
</dbReference>
<evidence type="ECO:0000256" key="2">
    <source>
        <dbReference type="ARBA" id="ARBA00022723"/>
    </source>
</evidence>
<proteinExistence type="inferred from homology"/>
<dbReference type="SUPFAM" id="SSF49503">
    <property type="entry name" value="Cupredoxins"/>
    <property type="match status" value="3"/>
</dbReference>
<gene>
    <name evidence="8" type="ORF">MCYG_01191</name>
</gene>
<keyword evidence="4" id="KW-0186">Copper</keyword>
<name>C5FF09_ARTOC</name>
<dbReference type="InterPro" id="IPR011706">
    <property type="entry name" value="Cu-oxidase_C"/>
</dbReference>
<evidence type="ECO:0000256" key="4">
    <source>
        <dbReference type="ARBA" id="ARBA00023008"/>
    </source>
</evidence>
<evidence type="ECO:0000313" key="8">
    <source>
        <dbReference type="EMBL" id="EEQ28303.1"/>
    </source>
</evidence>
<evidence type="ECO:0000256" key="3">
    <source>
        <dbReference type="ARBA" id="ARBA00023002"/>
    </source>
</evidence>
<dbReference type="PROSITE" id="PS00080">
    <property type="entry name" value="MULTICOPPER_OXIDASE2"/>
    <property type="match status" value="1"/>
</dbReference>
<dbReference type="GO" id="GO:0016491">
    <property type="term" value="F:oxidoreductase activity"/>
    <property type="evidence" value="ECO:0007669"/>
    <property type="project" value="UniProtKB-KW"/>
</dbReference>
<dbReference type="InterPro" id="IPR045087">
    <property type="entry name" value="Cu-oxidase_fam"/>
</dbReference>
<dbReference type="InterPro" id="IPR001117">
    <property type="entry name" value="Cu-oxidase_2nd"/>
</dbReference>
<dbReference type="CDD" id="cd13880">
    <property type="entry name" value="CuRO_2_MaLCC_like"/>
    <property type="match status" value="1"/>
</dbReference>
<dbReference type="CDD" id="cd13901">
    <property type="entry name" value="CuRO_3_MaLCC_like"/>
    <property type="match status" value="1"/>
</dbReference>
<dbReference type="HOGENOM" id="CLU_006504_3_2_1"/>
<dbReference type="InterPro" id="IPR002355">
    <property type="entry name" value="Cu_oxidase_Cu_BS"/>
</dbReference>
<dbReference type="eggNOG" id="KOG1263">
    <property type="taxonomic scope" value="Eukaryota"/>
</dbReference>
<dbReference type="CDD" id="cd13854">
    <property type="entry name" value="CuRO_1_MaLCC_like"/>
    <property type="match status" value="1"/>
</dbReference>
<dbReference type="RefSeq" id="XP_002851087.1">
    <property type="nucleotide sequence ID" value="XM_002851041.1"/>
</dbReference>
<dbReference type="OMA" id="IAPNAKF"/>
<feature type="domain" description="Plastocyanin-like" evidence="7">
    <location>
        <begin position="132"/>
        <end position="243"/>
    </location>
</feature>